<organism evidence="1 2">
    <name type="scientific">Smallanthus sonchifolius</name>
    <dbReference type="NCBI Taxonomy" id="185202"/>
    <lineage>
        <taxon>Eukaryota</taxon>
        <taxon>Viridiplantae</taxon>
        <taxon>Streptophyta</taxon>
        <taxon>Embryophyta</taxon>
        <taxon>Tracheophyta</taxon>
        <taxon>Spermatophyta</taxon>
        <taxon>Magnoliopsida</taxon>
        <taxon>eudicotyledons</taxon>
        <taxon>Gunneridae</taxon>
        <taxon>Pentapetalae</taxon>
        <taxon>asterids</taxon>
        <taxon>campanulids</taxon>
        <taxon>Asterales</taxon>
        <taxon>Asteraceae</taxon>
        <taxon>Asteroideae</taxon>
        <taxon>Heliantheae alliance</taxon>
        <taxon>Millerieae</taxon>
        <taxon>Smallanthus</taxon>
    </lineage>
</organism>
<evidence type="ECO:0000313" key="2">
    <source>
        <dbReference type="Proteomes" id="UP001056120"/>
    </source>
</evidence>
<accession>A0ACB9D6N7</accession>
<comment type="caution">
    <text evidence="1">The sequence shown here is derived from an EMBL/GenBank/DDBJ whole genome shotgun (WGS) entry which is preliminary data.</text>
</comment>
<proteinExistence type="predicted"/>
<protein>
    <submittedName>
        <fullName evidence="1">Uncharacterized protein</fullName>
    </submittedName>
</protein>
<reference evidence="2" key="1">
    <citation type="journal article" date="2022" name="Mol. Ecol. Resour.">
        <title>The genomes of chicory, endive, great burdock and yacon provide insights into Asteraceae palaeo-polyploidization history and plant inulin production.</title>
        <authorList>
            <person name="Fan W."/>
            <person name="Wang S."/>
            <person name="Wang H."/>
            <person name="Wang A."/>
            <person name="Jiang F."/>
            <person name="Liu H."/>
            <person name="Zhao H."/>
            <person name="Xu D."/>
            <person name="Zhang Y."/>
        </authorList>
    </citation>
    <scope>NUCLEOTIDE SEQUENCE [LARGE SCALE GENOMIC DNA]</scope>
    <source>
        <strain evidence="2">cv. Yunnan</strain>
    </source>
</reference>
<sequence>MEKETPVTAGRQEEDESTAPGNLIPIPDQTSPMHGENQSISMGMEERNINAKKDKNIKSNAFHFSGTRYKETEEEVKTTIEIGQTLGINLRNKEEMDRSVIQCKRDKIGCP</sequence>
<dbReference type="Proteomes" id="UP001056120">
    <property type="component" value="Linkage Group LG20"/>
</dbReference>
<name>A0ACB9D6N7_9ASTR</name>
<gene>
    <name evidence="1" type="ORF">L1987_59803</name>
</gene>
<reference evidence="1 2" key="2">
    <citation type="journal article" date="2022" name="Mol. Ecol. Resour.">
        <title>The genomes of chicory, endive, great burdock and yacon provide insights into Asteraceae paleo-polyploidization history and plant inulin production.</title>
        <authorList>
            <person name="Fan W."/>
            <person name="Wang S."/>
            <person name="Wang H."/>
            <person name="Wang A."/>
            <person name="Jiang F."/>
            <person name="Liu H."/>
            <person name="Zhao H."/>
            <person name="Xu D."/>
            <person name="Zhang Y."/>
        </authorList>
    </citation>
    <scope>NUCLEOTIDE SEQUENCE [LARGE SCALE GENOMIC DNA]</scope>
    <source>
        <strain evidence="2">cv. Yunnan</strain>
        <tissue evidence="1">Leaves</tissue>
    </source>
</reference>
<keyword evidence="2" id="KW-1185">Reference proteome</keyword>
<dbReference type="EMBL" id="CM042037">
    <property type="protein sequence ID" value="KAI3742123.1"/>
    <property type="molecule type" value="Genomic_DNA"/>
</dbReference>
<evidence type="ECO:0000313" key="1">
    <source>
        <dbReference type="EMBL" id="KAI3742123.1"/>
    </source>
</evidence>